<dbReference type="PROSITE" id="PS00659">
    <property type="entry name" value="GLYCOSYL_HYDROL_F5"/>
    <property type="match status" value="1"/>
</dbReference>
<evidence type="ECO:0000256" key="1">
    <source>
        <dbReference type="ARBA" id="ARBA00000966"/>
    </source>
</evidence>
<dbReference type="PANTHER" id="PTHR35923:SF2">
    <property type="entry name" value="ENDOGLUCANASE"/>
    <property type="match status" value="1"/>
</dbReference>
<dbReference type="InterPro" id="IPR012291">
    <property type="entry name" value="CBM2_carb-bd_dom_sf"/>
</dbReference>
<dbReference type="SUPFAM" id="SSF51445">
    <property type="entry name" value="(Trans)glycosidases"/>
    <property type="match status" value="1"/>
</dbReference>
<dbReference type="InterPro" id="IPR008965">
    <property type="entry name" value="CBM2/CBM3_carb-bd_dom_sf"/>
</dbReference>
<dbReference type="Gene3D" id="3.20.20.80">
    <property type="entry name" value="Glycosidases"/>
    <property type="match status" value="1"/>
</dbReference>
<feature type="region of interest" description="Disordered" evidence="8">
    <location>
        <begin position="228"/>
        <end position="249"/>
    </location>
</feature>
<feature type="domain" description="CBM2" evidence="9">
    <location>
        <begin position="495"/>
        <end position="593"/>
    </location>
</feature>
<dbReference type="InterPro" id="IPR001547">
    <property type="entry name" value="Glyco_hydro_5"/>
</dbReference>
<dbReference type="InterPro" id="IPR017853">
    <property type="entry name" value="GH"/>
</dbReference>
<comment type="similarity">
    <text evidence="7">Belongs to the glycosyl hydrolase 5 (cellulase A) family.</text>
</comment>
<evidence type="ECO:0000256" key="8">
    <source>
        <dbReference type="SAM" id="MobiDB-lite"/>
    </source>
</evidence>
<dbReference type="InterPro" id="IPR018087">
    <property type="entry name" value="Glyco_hydro_5_CS"/>
</dbReference>
<dbReference type="PROSITE" id="PS51173">
    <property type="entry name" value="CBM2"/>
    <property type="match status" value="1"/>
</dbReference>
<dbReference type="Proteomes" id="UP001501094">
    <property type="component" value="Unassembled WGS sequence"/>
</dbReference>
<dbReference type="EMBL" id="BAAANL010000004">
    <property type="protein sequence ID" value="GAA1865422.1"/>
    <property type="molecule type" value="Genomic_DNA"/>
</dbReference>
<dbReference type="InterPro" id="IPR001919">
    <property type="entry name" value="CBD2"/>
</dbReference>
<keyword evidence="4 7" id="KW-0119">Carbohydrate metabolism</keyword>
<keyword evidence="3 7" id="KW-0136">Cellulose degradation</keyword>
<evidence type="ECO:0000259" key="9">
    <source>
        <dbReference type="PROSITE" id="PS51173"/>
    </source>
</evidence>
<protein>
    <recommendedName>
        <fullName evidence="7">Endoglucanase</fullName>
        <ecNumber evidence="7">3.2.1.4</ecNumber>
    </recommendedName>
</protein>
<evidence type="ECO:0000256" key="5">
    <source>
        <dbReference type="ARBA" id="ARBA00023295"/>
    </source>
</evidence>
<reference evidence="10 11" key="1">
    <citation type="journal article" date="2019" name="Int. J. Syst. Evol. Microbiol.">
        <title>The Global Catalogue of Microorganisms (GCM) 10K type strain sequencing project: providing services to taxonomists for standard genome sequencing and annotation.</title>
        <authorList>
            <consortium name="The Broad Institute Genomics Platform"/>
            <consortium name="The Broad Institute Genome Sequencing Center for Infectious Disease"/>
            <person name="Wu L."/>
            <person name="Ma J."/>
        </authorList>
    </citation>
    <scope>NUCLEOTIDE SEQUENCE [LARGE SCALE GENOMIC DNA]</scope>
    <source>
        <strain evidence="10 11">JCM 14326</strain>
    </source>
</reference>
<evidence type="ECO:0000256" key="2">
    <source>
        <dbReference type="ARBA" id="ARBA00022801"/>
    </source>
</evidence>
<evidence type="ECO:0000313" key="11">
    <source>
        <dbReference type="Proteomes" id="UP001501094"/>
    </source>
</evidence>
<evidence type="ECO:0000256" key="7">
    <source>
        <dbReference type="RuleBase" id="RU361153"/>
    </source>
</evidence>
<feature type="compositionally biased region" description="Low complexity" evidence="8">
    <location>
        <begin position="467"/>
        <end position="496"/>
    </location>
</feature>
<dbReference type="Pfam" id="PF00150">
    <property type="entry name" value="Cellulase"/>
    <property type="match status" value="1"/>
</dbReference>
<keyword evidence="5 7" id="KW-0326">Glycosidase</keyword>
<dbReference type="EC" id="3.2.1.4" evidence="7"/>
<dbReference type="Gene3D" id="2.60.40.290">
    <property type="match status" value="1"/>
</dbReference>
<keyword evidence="11" id="KW-1185">Reference proteome</keyword>
<dbReference type="SMART" id="SM00637">
    <property type="entry name" value="CBD_II"/>
    <property type="match status" value="1"/>
</dbReference>
<comment type="catalytic activity">
    <reaction evidence="1 7">
        <text>Endohydrolysis of (1-&gt;4)-beta-D-glucosidic linkages in cellulose, lichenin and cereal beta-D-glucans.</text>
        <dbReference type="EC" id="3.2.1.4"/>
    </reaction>
</comment>
<evidence type="ECO:0000256" key="6">
    <source>
        <dbReference type="ARBA" id="ARBA00023326"/>
    </source>
</evidence>
<dbReference type="SUPFAM" id="SSF49384">
    <property type="entry name" value="Carbohydrate-binding domain"/>
    <property type="match status" value="1"/>
</dbReference>
<keyword evidence="6 7" id="KW-0624">Polysaccharide degradation</keyword>
<keyword evidence="2 7" id="KW-0378">Hydrolase</keyword>
<evidence type="ECO:0000313" key="10">
    <source>
        <dbReference type="EMBL" id="GAA1865422.1"/>
    </source>
</evidence>
<feature type="compositionally biased region" description="Polar residues" evidence="8">
    <location>
        <begin position="457"/>
        <end position="466"/>
    </location>
</feature>
<dbReference type="RefSeq" id="WP_344103131.1">
    <property type="nucleotide sequence ID" value="NZ_BAAANL010000004.1"/>
</dbReference>
<evidence type="ECO:0000256" key="4">
    <source>
        <dbReference type="ARBA" id="ARBA00023277"/>
    </source>
</evidence>
<sequence length="593" mass="62865">MRLHHAPGIVARAVAGRAARLGTAAVALAAVAVVGLTGPAASAAGAASAALPAAGVAAAAPAASGDDWLHTSGNKIVDAAGKEVKLTGANWFGFNAGERVFHGLWSGNMDKITRSMADRGINTVRVPISVELLTEWKAGTYKPISVNTYANPELEGKNSKQVFDQFLSLCEKYGLKVVLDVHSAAADNSGHIHPVWWNASFTTEQFYQAWEWVATTYRNNDTIVGADIKNEPHGKADETPRAKWDGSTDADNWKHVAETAAQRILAINPNLLIFVEGNETYPKDGVSWSSTDKTQYHNTWWGGNFRGARQHPIDLGAQQDQLVYSPHDYGPLVFEQPWFKGEWSRATLERDVWDPNWLYLHKEGTSPLLIGEWGGFMDGGPNEKWMQAMADLIVDRGLSHTFWCLNPNSGDTGGLLLNDWASWDEEKYALLKPTLWQSGGKFVSADHQVPLGGAGSTTGISVTELNGGTVPSPSATPSSSPTPSVTPTASPSVSPTGGTGACTAAYRVVNSWSGGFQAEVTVTAAAARSGWTTTFTLPSGVTIGSLWNGTMSGTSPVTVKNLAWNGNIGPAASVTYGFQASGSAPAALAVSCA</sequence>
<organism evidence="10 11">
    <name type="scientific">Myceligenerans crystallogenes</name>
    <dbReference type="NCBI Taxonomy" id="316335"/>
    <lineage>
        <taxon>Bacteria</taxon>
        <taxon>Bacillati</taxon>
        <taxon>Actinomycetota</taxon>
        <taxon>Actinomycetes</taxon>
        <taxon>Micrococcales</taxon>
        <taxon>Promicromonosporaceae</taxon>
        <taxon>Myceligenerans</taxon>
    </lineage>
</organism>
<evidence type="ECO:0000256" key="3">
    <source>
        <dbReference type="ARBA" id="ARBA00023001"/>
    </source>
</evidence>
<dbReference type="PANTHER" id="PTHR35923">
    <property type="entry name" value="MAJOR EXTRACELLULAR ENDOGLUCANASE"/>
    <property type="match status" value="1"/>
</dbReference>
<gene>
    <name evidence="10" type="ORF">GCM10009751_24420</name>
</gene>
<dbReference type="Pfam" id="PF00553">
    <property type="entry name" value="CBM_2"/>
    <property type="match status" value="1"/>
</dbReference>
<feature type="region of interest" description="Disordered" evidence="8">
    <location>
        <begin position="454"/>
        <end position="497"/>
    </location>
</feature>
<name>A0ABN2NE81_9MICO</name>
<accession>A0ABN2NE81</accession>
<proteinExistence type="inferred from homology"/>
<comment type="caution">
    <text evidence="10">The sequence shown here is derived from an EMBL/GenBank/DDBJ whole genome shotgun (WGS) entry which is preliminary data.</text>
</comment>